<dbReference type="AlphaFoldDB" id="A0A6A6C7J1"/>
<dbReference type="Proteomes" id="UP000799537">
    <property type="component" value="Unassembled WGS sequence"/>
</dbReference>
<gene>
    <name evidence="1" type="ORF">M409DRAFT_26600</name>
</gene>
<reference evidence="1" key="1">
    <citation type="journal article" date="2020" name="Stud. Mycol.">
        <title>101 Dothideomycetes genomes: a test case for predicting lifestyles and emergence of pathogens.</title>
        <authorList>
            <person name="Haridas S."/>
            <person name="Albert R."/>
            <person name="Binder M."/>
            <person name="Bloem J."/>
            <person name="Labutti K."/>
            <person name="Salamov A."/>
            <person name="Andreopoulos B."/>
            <person name="Baker S."/>
            <person name="Barry K."/>
            <person name="Bills G."/>
            <person name="Bluhm B."/>
            <person name="Cannon C."/>
            <person name="Castanera R."/>
            <person name="Culley D."/>
            <person name="Daum C."/>
            <person name="Ezra D."/>
            <person name="Gonzalez J."/>
            <person name="Henrissat B."/>
            <person name="Kuo A."/>
            <person name="Liang C."/>
            <person name="Lipzen A."/>
            <person name="Lutzoni F."/>
            <person name="Magnuson J."/>
            <person name="Mondo S."/>
            <person name="Nolan M."/>
            <person name="Ohm R."/>
            <person name="Pangilinan J."/>
            <person name="Park H.-J."/>
            <person name="Ramirez L."/>
            <person name="Alfaro M."/>
            <person name="Sun H."/>
            <person name="Tritt A."/>
            <person name="Yoshinaga Y."/>
            <person name="Zwiers L.-H."/>
            <person name="Turgeon B."/>
            <person name="Goodwin S."/>
            <person name="Spatafora J."/>
            <person name="Crous P."/>
            <person name="Grigoriev I."/>
        </authorList>
    </citation>
    <scope>NUCLEOTIDE SEQUENCE</scope>
    <source>
        <strain evidence="1">ATCC 36951</strain>
    </source>
</reference>
<dbReference type="EMBL" id="ML993610">
    <property type="protein sequence ID" value="KAF2163157.1"/>
    <property type="molecule type" value="Genomic_DNA"/>
</dbReference>
<evidence type="ECO:0000313" key="2">
    <source>
        <dbReference type="Proteomes" id="UP000799537"/>
    </source>
</evidence>
<protein>
    <submittedName>
        <fullName evidence="1">Uncharacterized protein</fullName>
    </submittedName>
</protein>
<name>A0A6A6C7J1_ZASCE</name>
<sequence>MGWVVVNIEKDEPQIGCMEHCVLDPRLATALVIAAKVKELQGKSKASLELRRLALGAYKTINGVEHGFEMLQKTIDKKGALRSTNLKKGLSDCMAGRGHQRLRIRKSKDIKELTSGKRDNLTRKPALQTFNEAAQIYKDMIKTYETTRYENELSLMKPTGEALAKIEAMIRYMNLHVDLNEDKPMLQCRENSITDHRLVIALLIAAKLKKKEEGKSAAVEELESLAAGAYRTINGVDNGFEGLRKSVNGKGFLRLSHLGRCEGAVIPCGRSNVTTEACTCCP</sequence>
<evidence type="ECO:0000313" key="1">
    <source>
        <dbReference type="EMBL" id="KAF2163157.1"/>
    </source>
</evidence>
<accession>A0A6A6C7J1</accession>
<dbReference type="GeneID" id="54561454"/>
<keyword evidence="2" id="KW-1185">Reference proteome</keyword>
<organism evidence="1 2">
    <name type="scientific">Zasmidium cellare ATCC 36951</name>
    <dbReference type="NCBI Taxonomy" id="1080233"/>
    <lineage>
        <taxon>Eukaryota</taxon>
        <taxon>Fungi</taxon>
        <taxon>Dikarya</taxon>
        <taxon>Ascomycota</taxon>
        <taxon>Pezizomycotina</taxon>
        <taxon>Dothideomycetes</taxon>
        <taxon>Dothideomycetidae</taxon>
        <taxon>Mycosphaerellales</taxon>
        <taxon>Mycosphaerellaceae</taxon>
        <taxon>Zasmidium</taxon>
    </lineage>
</organism>
<dbReference type="RefSeq" id="XP_033664046.1">
    <property type="nucleotide sequence ID" value="XM_033808182.1"/>
</dbReference>
<proteinExistence type="predicted"/>